<dbReference type="OrthoDB" id="2168082at2"/>
<dbReference type="SUPFAM" id="SSF52172">
    <property type="entry name" value="CheY-like"/>
    <property type="match status" value="1"/>
</dbReference>
<dbReference type="GO" id="GO:0003677">
    <property type="term" value="F:DNA binding"/>
    <property type="evidence" value="ECO:0007669"/>
    <property type="project" value="InterPro"/>
</dbReference>
<dbReference type="InterPro" id="IPR011006">
    <property type="entry name" value="CheY-like_superfamily"/>
</dbReference>
<keyword evidence="1" id="KW-0597">Phosphoprotein</keyword>
<evidence type="ECO:0000313" key="5">
    <source>
        <dbReference type="Proteomes" id="UP000291981"/>
    </source>
</evidence>
<evidence type="ECO:0000259" key="2">
    <source>
        <dbReference type="PROSITE" id="PS50110"/>
    </source>
</evidence>
<feature type="domain" description="HTH LytTR-type" evidence="3">
    <location>
        <begin position="154"/>
        <end position="251"/>
    </location>
</feature>
<evidence type="ECO:0000259" key="3">
    <source>
        <dbReference type="PROSITE" id="PS50930"/>
    </source>
</evidence>
<dbReference type="GO" id="GO:0000156">
    <property type="term" value="F:phosphorelay response regulator activity"/>
    <property type="evidence" value="ECO:0007669"/>
    <property type="project" value="InterPro"/>
</dbReference>
<comment type="caution">
    <text evidence="4">The sequence shown here is derived from an EMBL/GenBank/DDBJ whole genome shotgun (WGS) entry which is preliminary data.</text>
</comment>
<proteinExistence type="predicted"/>
<dbReference type="RefSeq" id="WP_130609643.1">
    <property type="nucleotide sequence ID" value="NZ_SGIU01000001.1"/>
</dbReference>
<accession>A0A4Q8QK16</accession>
<keyword evidence="5" id="KW-1185">Reference proteome</keyword>
<dbReference type="Pfam" id="PF04397">
    <property type="entry name" value="LytTR"/>
    <property type="match status" value="1"/>
</dbReference>
<dbReference type="AlphaFoldDB" id="A0A4Q8QK16"/>
<dbReference type="Pfam" id="PF00072">
    <property type="entry name" value="Response_reg"/>
    <property type="match status" value="1"/>
</dbReference>
<evidence type="ECO:0000256" key="1">
    <source>
        <dbReference type="PROSITE-ProRule" id="PRU00169"/>
    </source>
</evidence>
<dbReference type="SMART" id="SM00850">
    <property type="entry name" value="LytTR"/>
    <property type="match status" value="1"/>
</dbReference>
<dbReference type="InterPro" id="IPR007492">
    <property type="entry name" value="LytTR_DNA-bd_dom"/>
</dbReference>
<dbReference type="PANTHER" id="PTHR37299">
    <property type="entry name" value="TRANSCRIPTIONAL REGULATOR-RELATED"/>
    <property type="match status" value="1"/>
</dbReference>
<dbReference type="PROSITE" id="PS50930">
    <property type="entry name" value="HTH_LYTTR"/>
    <property type="match status" value="1"/>
</dbReference>
<dbReference type="PANTHER" id="PTHR37299:SF1">
    <property type="entry name" value="STAGE 0 SPORULATION PROTEIN A HOMOLOG"/>
    <property type="match status" value="1"/>
</dbReference>
<dbReference type="Proteomes" id="UP000291981">
    <property type="component" value="Unassembled WGS sequence"/>
</dbReference>
<organism evidence="4 5">
    <name type="scientific">Flagellimonas allohymeniacidonis</name>
    <dbReference type="NCBI Taxonomy" id="2517819"/>
    <lineage>
        <taxon>Bacteria</taxon>
        <taxon>Pseudomonadati</taxon>
        <taxon>Bacteroidota</taxon>
        <taxon>Flavobacteriia</taxon>
        <taxon>Flavobacteriales</taxon>
        <taxon>Flavobacteriaceae</taxon>
        <taxon>Flagellimonas</taxon>
    </lineage>
</organism>
<reference evidence="4 5" key="1">
    <citation type="submission" date="2019-02" db="EMBL/GenBank/DDBJ databases">
        <title>Draft genome sequence of Muricauda sp. 176CP4-71.</title>
        <authorList>
            <person name="Park J.-S."/>
        </authorList>
    </citation>
    <scope>NUCLEOTIDE SEQUENCE [LARGE SCALE GENOMIC DNA]</scope>
    <source>
        <strain evidence="4 5">176CP4-71</strain>
    </source>
</reference>
<dbReference type="Gene3D" id="3.40.50.2300">
    <property type="match status" value="1"/>
</dbReference>
<feature type="modified residue" description="4-aspartylphosphate" evidence="1">
    <location>
        <position position="56"/>
    </location>
</feature>
<name>A0A4Q8QK16_9FLAO</name>
<dbReference type="SMART" id="SM00448">
    <property type="entry name" value="REC"/>
    <property type="match status" value="1"/>
</dbReference>
<feature type="domain" description="Response regulatory" evidence="2">
    <location>
        <begin position="2"/>
        <end position="116"/>
    </location>
</feature>
<dbReference type="InterPro" id="IPR046947">
    <property type="entry name" value="LytR-like"/>
</dbReference>
<dbReference type="PROSITE" id="PS50110">
    <property type="entry name" value="RESPONSE_REGULATORY"/>
    <property type="match status" value="1"/>
</dbReference>
<dbReference type="Gene3D" id="2.40.50.1020">
    <property type="entry name" value="LytTr DNA-binding domain"/>
    <property type="match status" value="1"/>
</dbReference>
<sequence length="253" mass="29384">MRVAIIEDEALAAEKLERYLIKHSENVEILAILPSLEKSIPWIAENQASVDLFFMDVQLSDGLSFEIFSRTILTKPVIFTTAFDEFAIDAFKVNSIDYLLKPIKFTDLTKALQKLELLKTQFSSPTHMASMLDQIEQKVYKDRFLVQMGNHLNSISTESINVFYAEGRDAYLITADGKRYMIEYTLETLEELVNPKQFFRVNRSFLVHLNAITDVMVYSNRRLKLTLKCKMDKEVIVSREKVAEFKRWFEGLN</sequence>
<evidence type="ECO:0000313" key="4">
    <source>
        <dbReference type="EMBL" id="TAI48849.1"/>
    </source>
</evidence>
<gene>
    <name evidence="4" type="ORF">EW142_03360</name>
</gene>
<dbReference type="InterPro" id="IPR001789">
    <property type="entry name" value="Sig_transdc_resp-reg_receiver"/>
</dbReference>
<protein>
    <submittedName>
        <fullName evidence="4">Response regulator transcription factor</fullName>
    </submittedName>
</protein>
<dbReference type="EMBL" id="SGIU01000001">
    <property type="protein sequence ID" value="TAI48849.1"/>
    <property type="molecule type" value="Genomic_DNA"/>
</dbReference>